<dbReference type="Proteomes" id="UP001054945">
    <property type="component" value="Unassembled WGS sequence"/>
</dbReference>
<reference evidence="1 2" key="1">
    <citation type="submission" date="2021-06" db="EMBL/GenBank/DDBJ databases">
        <title>Caerostris extrusa draft genome.</title>
        <authorList>
            <person name="Kono N."/>
            <person name="Arakawa K."/>
        </authorList>
    </citation>
    <scope>NUCLEOTIDE SEQUENCE [LARGE SCALE GENOMIC DNA]</scope>
</reference>
<gene>
    <name evidence="1" type="ORF">CEXT_348531</name>
</gene>
<name>A0AAV4Y8I3_CAEEX</name>
<evidence type="ECO:0000313" key="2">
    <source>
        <dbReference type="Proteomes" id="UP001054945"/>
    </source>
</evidence>
<accession>A0AAV4Y8I3</accession>
<keyword evidence="2" id="KW-1185">Reference proteome</keyword>
<dbReference type="EMBL" id="BPLR01018980">
    <property type="protein sequence ID" value="GIZ03643.1"/>
    <property type="molecule type" value="Genomic_DNA"/>
</dbReference>
<organism evidence="1 2">
    <name type="scientific">Caerostris extrusa</name>
    <name type="common">Bark spider</name>
    <name type="synonym">Caerostris bankana</name>
    <dbReference type="NCBI Taxonomy" id="172846"/>
    <lineage>
        <taxon>Eukaryota</taxon>
        <taxon>Metazoa</taxon>
        <taxon>Ecdysozoa</taxon>
        <taxon>Arthropoda</taxon>
        <taxon>Chelicerata</taxon>
        <taxon>Arachnida</taxon>
        <taxon>Araneae</taxon>
        <taxon>Araneomorphae</taxon>
        <taxon>Entelegynae</taxon>
        <taxon>Araneoidea</taxon>
        <taxon>Araneidae</taxon>
        <taxon>Caerostris</taxon>
    </lineage>
</organism>
<proteinExistence type="predicted"/>
<sequence>MTPNRPLRSHRCRFYGDRYGRPSMYGRRPCALSAIKLNRTSAILFARCGALISICRSSSISDTFLFLWTTYTVLTPKNLLTDNER</sequence>
<dbReference type="AlphaFoldDB" id="A0AAV4Y8I3"/>
<comment type="caution">
    <text evidence="1">The sequence shown here is derived from an EMBL/GenBank/DDBJ whole genome shotgun (WGS) entry which is preliminary data.</text>
</comment>
<protein>
    <submittedName>
        <fullName evidence="1">Uncharacterized protein</fullName>
    </submittedName>
</protein>
<evidence type="ECO:0000313" key="1">
    <source>
        <dbReference type="EMBL" id="GIZ03643.1"/>
    </source>
</evidence>